<sequence length="82" mass="9757">MYVSVNKRRYNGVSVKVNFLIAFIVAYTDKITIFNCYITIKKLVCENIYVFCITQYYISLLITKSRIYSSFHKHSSTEKFLY</sequence>
<proteinExistence type="predicted"/>
<comment type="caution">
    <text evidence="1">The sequence shown here is derived from an EMBL/GenBank/DDBJ whole genome shotgun (WGS) entry which is preliminary data.</text>
</comment>
<organism evidence="1">
    <name type="scientific">bioreactor metagenome</name>
    <dbReference type="NCBI Taxonomy" id="1076179"/>
    <lineage>
        <taxon>unclassified sequences</taxon>
        <taxon>metagenomes</taxon>
        <taxon>ecological metagenomes</taxon>
    </lineage>
</organism>
<evidence type="ECO:0000313" key="1">
    <source>
        <dbReference type="EMBL" id="MPM59404.1"/>
    </source>
</evidence>
<gene>
    <name evidence="1" type="ORF">SDC9_106246</name>
</gene>
<dbReference type="AlphaFoldDB" id="A0A645BCG8"/>
<protein>
    <submittedName>
        <fullName evidence="1">Uncharacterized protein</fullName>
    </submittedName>
</protein>
<accession>A0A645BCG8</accession>
<dbReference type="EMBL" id="VSSQ01017275">
    <property type="protein sequence ID" value="MPM59404.1"/>
    <property type="molecule type" value="Genomic_DNA"/>
</dbReference>
<name>A0A645BCG8_9ZZZZ</name>
<reference evidence="1" key="1">
    <citation type="submission" date="2019-08" db="EMBL/GenBank/DDBJ databases">
        <authorList>
            <person name="Kucharzyk K."/>
            <person name="Murdoch R.W."/>
            <person name="Higgins S."/>
            <person name="Loffler F."/>
        </authorList>
    </citation>
    <scope>NUCLEOTIDE SEQUENCE</scope>
</reference>